<dbReference type="RefSeq" id="WP_013099534.1">
    <property type="nucleotide sequence ID" value="NC_014122.1"/>
</dbReference>
<dbReference type="GeneID" id="9131115"/>
<dbReference type="KEGG" id="mif:Metin_0116"/>
<accession>D5VQD5</accession>
<dbReference type="EMBL" id="CP002009">
    <property type="protein sequence ID" value="ADG12788.1"/>
    <property type="molecule type" value="Genomic_DNA"/>
</dbReference>
<reference evidence="1" key="1">
    <citation type="submission" date="2010-04" db="EMBL/GenBank/DDBJ databases">
        <title>Complete sequence of Methanocaldococcus infernus ME.</title>
        <authorList>
            <consortium name="US DOE Joint Genome Institute"/>
            <person name="Lucas S."/>
            <person name="Copeland A."/>
            <person name="Lapidus A."/>
            <person name="Cheng J.-F."/>
            <person name="Bruce D."/>
            <person name="Goodwin L."/>
            <person name="Pitluck S."/>
            <person name="Munk A.C."/>
            <person name="Detter J.C."/>
            <person name="Han C."/>
            <person name="Tapia R."/>
            <person name="Land M."/>
            <person name="Hauser L."/>
            <person name="Kyrpides N."/>
            <person name="Mikhailova N."/>
            <person name="Sieprawska-Lupa M."/>
            <person name="Whitman W.B."/>
            <person name="Woyke T."/>
        </authorList>
    </citation>
    <scope>NUCLEOTIDE SEQUENCE [LARGE SCALE GENOMIC DNA]</scope>
    <source>
        <strain evidence="1">ME</strain>
    </source>
</reference>
<dbReference type="AlphaFoldDB" id="D5VQD5"/>
<evidence type="ECO:0000313" key="2">
    <source>
        <dbReference type="Proteomes" id="UP000002061"/>
    </source>
</evidence>
<dbReference type="Proteomes" id="UP000002061">
    <property type="component" value="Chromosome"/>
</dbReference>
<organism evidence="1 2">
    <name type="scientific">Methanocaldococcus infernus (strain DSM 11812 / JCM 15783 / ME)</name>
    <dbReference type="NCBI Taxonomy" id="573063"/>
    <lineage>
        <taxon>Archaea</taxon>
        <taxon>Methanobacteriati</taxon>
        <taxon>Methanobacteriota</taxon>
        <taxon>Methanomada group</taxon>
        <taxon>Methanococci</taxon>
        <taxon>Methanococcales</taxon>
        <taxon>Methanocaldococcaceae</taxon>
        <taxon>Methanocaldococcus</taxon>
    </lineage>
</organism>
<gene>
    <name evidence="1" type="ordered locus">Metin_0116</name>
</gene>
<protein>
    <submittedName>
        <fullName evidence="1">Uncharacterized protein</fullName>
    </submittedName>
</protein>
<dbReference type="OrthoDB" id="60541at2157"/>
<keyword evidence="2" id="KW-1185">Reference proteome</keyword>
<evidence type="ECO:0000313" key="1">
    <source>
        <dbReference type="EMBL" id="ADG12788.1"/>
    </source>
</evidence>
<dbReference type="STRING" id="573063.Metin_0116"/>
<proteinExistence type="predicted"/>
<dbReference type="eggNOG" id="arCOG05049">
    <property type="taxonomic scope" value="Archaea"/>
</dbReference>
<name>D5VQD5_METIM</name>
<sequence length="346" mass="41553">MNIIREVPESFLNGFYLMPTDRENIKEGGEFYFINRIPILRVHFTPNLKKNIKKIVYLIRDKYSFSKPISGWLSNLFNYIKEKKSLRKHYRAKKAWFRAIGDLFKDIENWEFRKVINKVMSLLRSINPILVIELHDISKWHHGTSTIKFIKELYKRGISIVLRYPQECHNHIKKIFREGRLNIKGAIKYFARKLNYYISDSVAEYLSKISQGNLEVVYLILKCCKRTLRSAREIKIPWLKILPYIVDSKYRKFVELAIELRSFTIEDIYLRLNYKLPTVYRYLDDLAKMGILKKIKARKKIRFKLKLKKEKLISLLENYRFKKPWLSIYLLDSIPVLKSFEFSSCI</sequence>
<dbReference type="HOGENOM" id="CLU_800796_0_0_2"/>